<organism evidence="1 2">
    <name type="scientific">Enterococcus faecalis ERV63</name>
    <dbReference type="NCBI Taxonomy" id="1134793"/>
    <lineage>
        <taxon>Bacteria</taxon>
        <taxon>Bacillati</taxon>
        <taxon>Bacillota</taxon>
        <taxon>Bacilli</taxon>
        <taxon>Lactobacillales</taxon>
        <taxon>Enterococcaceae</taxon>
        <taxon>Enterococcus</taxon>
    </lineage>
</organism>
<proteinExistence type="predicted"/>
<dbReference type="Proteomes" id="UP000004117">
    <property type="component" value="Unassembled WGS sequence"/>
</dbReference>
<evidence type="ECO:0000313" key="2">
    <source>
        <dbReference type="Proteomes" id="UP000004117"/>
    </source>
</evidence>
<dbReference type="AlphaFoldDB" id="A0AAV3GFS2"/>
<protein>
    <submittedName>
        <fullName evidence="1">Uncharacterized protein</fullName>
    </submittedName>
</protein>
<sequence>ANVERVPAKQGVAYLEELGFNVDVFKEEEAQLPMIAVDKSKLRLPSETADSK</sequence>
<feature type="non-terminal residue" evidence="1">
    <location>
        <position position="1"/>
    </location>
</feature>
<name>A0AAV3GFS2_ENTFL</name>
<comment type="caution">
    <text evidence="1">The sequence shown here is derived from an EMBL/GenBank/DDBJ whole genome shotgun (WGS) entry which is preliminary data.</text>
</comment>
<accession>A0AAV3GFS2</accession>
<reference evidence="1 2" key="1">
    <citation type="submission" date="2012-04" db="EMBL/GenBank/DDBJ databases">
        <authorList>
            <person name="Weinstock G."/>
            <person name="Sodergren E."/>
            <person name="Lobos E.A."/>
            <person name="Fulton L."/>
            <person name="Fulton R."/>
            <person name="Courtney L."/>
            <person name="Fronick C."/>
            <person name="O'Laughlin M."/>
            <person name="Godfrey J."/>
            <person name="Wilson R.M."/>
            <person name="Miner T."/>
            <person name="Farmer C."/>
            <person name="Delehaunty K."/>
            <person name="Cordes M."/>
            <person name="Minx P."/>
            <person name="Tomlinson C."/>
            <person name="Chen J."/>
            <person name="Wollam A."/>
            <person name="Pepin K.H."/>
            <person name="Bhonagiri V."/>
            <person name="Zhang X."/>
            <person name="Suruliraj S."/>
            <person name="Warren W."/>
            <person name="Mitreva M."/>
            <person name="Mardis E.R."/>
            <person name="Wilson R.K."/>
        </authorList>
    </citation>
    <scope>NUCLEOTIDE SEQUENCE [LARGE SCALE GENOMIC DNA]</scope>
    <source>
        <strain evidence="1 2">ERV63</strain>
    </source>
</reference>
<gene>
    <name evidence="1" type="ORF">HMPREF1336_03346</name>
</gene>
<evidence type="ECO:0000313" key="1">
    <source>
        <dbReference type="EMBL" id="EJV12246.1"/>
    </source>
</evidence>
<dbReference type="EMBL" id="ALZR01000135">
    <property type="protein sequence ID" value="EJV12246.1"/>
    <property type="molecule type" value="Genomic_DNA"/>
</dbReference>